<evidence type="ECO:0000313" key="1">
    <source>
        <dbReference type="EMBL" id="DAE04352.1"/>
    </source>
</evidence>
<dbReference type="EMBL" id="BK015386">
    <property type="protein sequence ID" value="DAE04352.1"/>
    <property type="molecule type" value="Genomic_DNA"/>
</dbReference>
<name>A0A8S5PCE0_9CAUD</name>
<organism evidence="1">
    <name type="scientific">Siphoviridae sp. ctc6d98</name>
    <dbReference type="NCBI Taxonomy" id="2825569"/>
    <lineage>
        <taxon>Viruses</taxon>
        <taxon>Duplodnaviria</taxon>
        <taxon>Heunggongvirae</taxon>
        <taxon>Uroviricota</taxon>
        <taxon>Caudoviricetes</taxon>
    </lineage>
</organism>
<sequence>MNTSKIEKAILAAMQKDVTTVKRETLADGDAFITADGVTGFVLNEAETNLNLKKIPSAEMKSLIEAWESQMCEGNLLKKTENLIEADNNLGIYRELANERGVFYVKEKAIELFDGKFTSYYASDVSNIVTVAQITPRGEKMVGAIAKLRMDNEI</sequence>
<accession>A0A8S5PCE0</accession>
<reference evidence="1" key="1">
    <citation type="journal article" date="2021" name="Proc. Natl. Acad. Sci. U.S.A.">
        <title>A Catalog of Tens of Thousands of Viruses from Human Metagenomes Reveals Hidden Associations with Chronic Diseases.</title>
        <authorList>
            <person name="Tisza M.J."/>
            <person name="Buck C.B."/>
        </authorList>
    </citation>
    <scope>NUCLEOTIDE SEQUENCE</scope>
    <source>
        <strain evidence="1">Ctc6d98</strain>
    </source>
</reference>
<proteinExistence type="predicted"/>
<protein>
    <submittedName>
        <fullName evidence="1">Uncharacterized protein</fullName>
    </submittedName>
</protein>